<comment type="caution">
    <text evidence="1">The sequence shown here is derived from an EMBL/GenBank/DDBJ whole genome shotgun (WGS) entry which is preliminary data.</text>
</comment>
<dbReference type="Pfam" id="PF07277">
    <property type="entry name" value="SapC"/>
    <property type="match status" value="1"/>
</dbReference>
<accession>A0A2U2J0B6</accession>
<protein>
    <submittedName>
        <fullName evidence="1">Multidrug transporter</fullName>
    </submittedName>
</protein>
<dbReference type="InterPro" id="IPR010836">
    <property type="entry name" value="SapC"/>
</dbReference>
<organism evidence="1 2">
    <name type="scientific">Allosphingosinicella humi</name>
    <dbReference type="NCBI Taxonomy" id="2068657"/>
    <lineage>
        <taxon>Bacteria</taxon>
        <taxon>Pseudomonadati</taxon>
        <taxon>Pseudomonadota</taxon>
        <taxon>Alphaproteobacteria</taxon>
        <taxon>Sphingomonadales</taxon>
        <taxon>Sphingomonadaceae</taxon>
        <taxon>Allosphingosinicella</taxon>
    </lineage>
</organism>
<evidence type="ECO:0000313" key="2">
    <source>
        <dbReference type="Proteomes" id="UP000245916"/>
    </source>
</evidence>
<reference evidence="1 2" key="1">
    <citation type="submission" date="2018-05" db="EMBL/GenBank/DDBJ databases">
        <title>Genome of Sphingosinicella humi QZX222.</title>
        <authorList>
            <person name="Qiao Z."/>
            <person name="Wang G."/>
        </authorList>
    </citation>
    <scope>NUCLEOTIDE SEQUENCE [LARGE SCALE GENOMIC DNA]</scope>
    <source>
        <strain evidence="1 2">QZX222</strain>
    </source>
</reference>
<name>A0A2U2J0B6_9SPHN</name>
<dbReference type="AlphaFoldDB" id="A0A2U2J0B6"/>
<proteinExistence type="predicted"/>
<dbReference type="Proteomes" id="UP000245916">
    <property type="component" value="Unassembled WGS sequence"/>
</dbReference>
<keyword evidence="2" id="KW-1185">Reference proteome</keyword>
<dbReference type="RefSeq" id="WP_109269896.1">
    <property type="nucleotide sequence ID" value="NZ_QFFF01000001.1"/>
</dbReference>
<gene>
    <name evidence="1" type="ORF">DF286_01890</name>
</gene>
<evidence type="ECO:0000313" key="1">
    <source>
        <dbReference type="EMBL" id="PWG01757.1"/>
    </source>
</evidence>
<dbReference type="OrthoDB" id="9806524at2"/>
<sequence length="266" mass="29237">MASAAPTNQLPLFYKQLEPLSSNLHATFKTHTADSAPFLANAHAIPITVDEFVACQRYYPIVFSTGENPVPLALMGLNEGVNVFVDEQGKLLNDVYVPAYIRRYPFMLARTRPDSDELSLCFDGESGLVREAEEGNALFEDGKPTATTNAILKFCEDFETSAHRTNAFVADIKKEGLLIDGEVSISSSTGQATPFIYRGFQMVSEEKVRDLRGDELRRMNQSGLLPLVMAHLFSLPLLREIFARQVQQGKGPQVPEGTLAPAPANA</sequence>
<dbReference type="EMBL" id="QFFF01000001">
    <property type="protein sequence ID" value="PWG01757.1"/>
    <property type="molecule type" value="Genomic_DNA"/>
</dbReference>